<sequence length="115" mass="12841">MNAPGKSSSGPIITGKRMMRFPARRPPARARAINRRARLIALLELQETQRARGHDVGRVALTFRVLVCSIFYSFSFDRSRNLNSNRSDEWPIPSLDETAAIGGEITRENGEKGAE</sequence>
<name>A0A026WIC6_OOCBI</name>
<keyword evidence="3" id="KW-1185">Reference proteome</keyword>
<feature type="compositionally biased region" description="Polar residues" evidence="1">
    <location>
        <begin position="1"/>
        <end position="11"/>
    </location>
</feature>
<gene>
    <name evidence="2" type="ORF">X777_03977</name>
</gene>
<organism evidence="2 3">
    <name type="scientific">Ooceraea biroi</name>
    <name type="common">Clonal raider ant</name>
    <name type="synonym">Cerapachys biroi</name>
    <dbReference type="NCBI Taxonomy" id="2015173"/>
    <lineage>
        <taxon>Eukaryota</taxon>
        <taxon>Metazoa</taxon>
        <taxon>Ecdysozoa</taxon>
        <taxon>Arthropoda</taxon>
        <taxon>Hexapoda</taxon>
        <taxon>Insecta</taxon>
        <taxon>Pterygota</taxon>
        <taxon>Neoptera</taxon>
        <taxon>Endopterygota</taxon>
        <taxon>Hymenoptera</taxon>
        <taxon>Apocrita</taxon>
        <taxon>Aculeata</taxon>
        <taxon>Formicoidea</taxon>
        <taxon>Formicidae</taxon>
        <taxon>Dorylinae</taxon>
        <taxon>Ooceraea</taxon>
    </lineage>
</organism>
<evidence type="ECO:0000313" key="2">
    <source>
        <dbReference type="EMBL" id="EZA55802.1"/>
    </source>
</evidence>
<dbReference type="Proteomes" id="UP000053097">
    <property type="component" value="Unassembled WGS sequence"/>
</dbReference>
<evidence type="ECO:0000313" key="3">
    <source>
        <dbReference type="Proteomes" id="UP000053097"/>
    </source>
</evidence>
<reference evidence="2 3" key="1">
    <citation type="journal article" date="2014" name="Curr. Biol.">
        <title>The genome of the clonal raider ant Cerapachys biroi.</title>
        <authorList>
            <person name="Oxley P.R."/>
            <person name="Ji L."/>
            <person name="Fetter-Pruneda I."/>
            <person name="McKenzie S.K."/>
            <person name="Li C."/>
            <person name="Hu H."/>
            <person name="Zhang G."/>
            <person name="Kronauer D.J."/>
        </authorList>
    </citation>
    <scope>NUCLEOTIDE SEQUENCE [LARGE SCALE GENOMIC DNA]</scope>
</reference>
<protein>
    <submittedName>
        <fullName evidence="2">Uncharacterized protein</fullName>
    </submittedName>
</protein>
<feature type="compositionally biased region" description="Basic residues" evidence="1">
    <location>
        <begin position="17"/>
        <end position="26"/>
    </location>
</feature>
<dbReference type="EMBL" id="KK107185">
    <property type="protein sequence ID" value="EZA55802.1"/>
    <property type="molecule type" value="Genomic_DNA"/>
</dbReference>
<dbReference type="AlphaFoldDB" id="A0A026WIC6"/>
<proteinExistence type="predicted"/>
<evidence type="ECO:0000256" key="1">
    <source>
        <dbReference type="SAM" id="MobiDB-lite"/>
    </source>
</evidence>
<feature type="region of interest" description="Disordered" evidence="1">
    <location>
        <begin position="1"/>
        <end position="26"/>
    </location>
</feature>
<accession>A0A026WIC6</accession>